<protein>
    <recommendedName>
        <fullName evidence="2">ABC transporter substrate-binding protein</fullName>
    </recommendedName>
</protein>
<name>A0A382H843_9ZZZZ</name>
<proteinExistence type="predicted"/>
<dbReference type="AlphaFoldDB" id="A0A382H843"/>
<sequence length="420" mass="46205">MYNRIFSIIITVISVIAFCVPAFAGEFVNWNDDGTVTLTHEDGTEILIDRATLGAAYGPDDKPFEGETITILALDSGPKGGISGPLYSARPIWEELSGAKVELALVPFADLYSKMMLDMKNGTGLYDATITGAFFYGDLVDGNYIVPVEDIGYGTPDYGQWSYDSIPPNLRKLHEWNGVGYGVMNDFDGQVFYYRTDAIDNPEMAAQYKAETGDDLRVPETLQELLQISAFFNGKNWDKGDDDADYGTVLHLKVGEQGHYHFQSLSASFAITPGPLDKYHGVYWFDPDDMTPLINSPGHKAALNFLKELHKTGPSAQIGWSLGEAWDVFLRGKAVFTFSWGDVGSLCQDESRSNIKGVCGSIAIPSSTTYYDHEKQVMVETDDPVTYGNTTGGTWHGVVSQFSENPEAAYAYLSFMATEP</sequence>
<accession>A0A382H843</accession>
<dbReference type="EMBL" id="UINC01059666">
    <property type="protein sequence ID" value="SVB83329.1"/>
    <property type="molecule type" value="Genomic_DNA"/>
</dbReference>
<evidence type="ECO:0000313" key="1">
    <source>
        <dbReference type="EMBL" id="SVB83329.1"/>
    </source>
</evidence>
<dbReference type="PANTHER" id="PTHR43649:SF12">
    <property type="entry name" value="DIACETYLCHITOBIOSE BINDING PROTEIN DASA"/>
    <property type="match status" value="1"/>
</dbReference>
<evidence type="ECO:0008006" key="2">
    <source>
        <dbReference type="Google" id="ProtNLM"/>
    </source>
</evidence>
<dbReference type="SUPFAM" id="SSF53850">
    <property type="entry name" value="Periplasmic binding protein-like II"/>
    <property type="match status" value="1"/>
</dbReference>
<organism evidence="1">
    <name type="scientific">marine metagenome</name>
    <dbReference type="NCBI Taxonomy" id="408172"/>
    <lineage>
        <taxon>unclassified sequences</taxon>
        <taxon>metagenomes</taxon>
        <taxon>ecological metagenomes</taxon>
    </lineage>
</organism>
<dbReference type="PANTHER" id="PTHR43649">
    <property type="entry name" value="ARABINOSE-BINDING PROTEIN-RELATED"/>
    <property type="match status" value="1"/>
</dbReference>
<gene>
    <name evidence="1" type="ORF">METZ01_LOCUS236183</name>
</gene>
<dbReference type="Gene3D" id="3.40.190.10">
    <property type="entry name" value="Periplasmic binding protein-like II"/>
    <property type="match status" value="2"/>
</dbReference>
<dbReference type="InterPro" id="IPR006059">
    <property type="entry name" value="SBP"/>
</dbReference>
<feature type="non-terminal residue" evidence="1">
    <location>
        <position position="420"/>
    </location>
</feature>
<reference evidence="1" key="1">
    <citation type="submission" date="2018-05" db="EMBL/GenBank/DDBJ databases">
        <authorList>
            <person name="Lanie J.A."/>
            <person name="Ng W.-L."/>
            <person name="Kazmierczak K.M."/>
            <person name="Andrzejewski T.M."/>
            <person name="Davidsen T.M."/>
            <person name="Wayne K.J."/>
            <person name="Tettelin H."/>
            <person name="Glass J.I."/>
            <person name="Rusch D."/>
            <person name="Podicherti R."/>
            <person name="Tsui H.-C.T."/>
            <person name="Winkler M.E."/>
        </authorList>
    </citation>
    <scope>NUCLEOTIDE SEQUENCE</scope>
</reference>
<dbReference type="Pfam" id="PF13416">
    <property type="entry name" value="SBP_bac_8"/>
    <property type="match status" value="1"/>
</dbReference>
<dbReference type="InterPro" id="IPR050490">
    <property type="entry name" value="Bact_solute-bd_prot1"/>
</dbReference>